<feature type="region of interest" description="Disordered" evidence="1">
    <location>
        <begin position="863"/>
        <end position="888"/>
    </location>
</feature>
<feature type="region of interest" description="Disordered" evidence="1">
    <location>
        <begin position="1"/>
        <end position="40"/>
    </location>
</feature>
<feature type="compositionally biased region" description="Basic and acidic residues" evidence="1">
    <location>
        <begin position="863"/>
        <end position="874"/>
    </location>
</feature>
<reference evidence="2 3" key="1">
    <citation type="journal article" date="2018" name="Biotechnol. Biofuels">
        <title>Integrative visual omics of the white-rot fungus Polyporus brumalis exposes the biotechnological potential of its oxidative enzymes for delignifying raw plant biomass.</title>
        <authorList>
            <person name="Miyauchi S."/>
            <person name="Rancon A."/>
            <person name="Drula E."/>
            <person name="Hage H."/>
            <person name="Chaduli D."/>
            <person name="Favel A."/>
            <person name="Grisel S."/>
            <person name="Henrissat B."/>
            <person name="Herpoel-Gimbert I."/>
            <person name="Ruiz-Duenas F.J."/>
            <person name="Chevret D."/>
            <person name="Hainaut M."/>
            <person name="Lin J."/>
            <person name="Wang M."/>
            <person name="Pangilinan J."/>
            <person name="Lipzen A."/>
            <person name="Lesage-Meessen L."/>
            <person name="Navarro D."/>
            <person name="Riley R."/>
            <person name="Grigoriev I.V."/>
            <person name="Zhou S."/>
            <person name="Raouche S."/>
            <person name="Rosso M.N."/>
        </authorList>
    </citation>
    <scope>NUCLEOTIDE SEQUENCE [LARGE SCALE GENOMIC DNA]</scope>
    <source>
        <strain evidence="2 3">BRFM 1820</strain>
    </source>
</reference>
<gene>
    <name evidence="2" type="ORF">OH76DRAFT_582181</name>
</gene>
<dbReference type="AlphaFoldDB" id="A0A371DTQ6"/>
<feature type="region of interest" description="Disordered" evidence="1">
    <location>
        <begin position="590"/>
        <end position="637"/>
    </location>
</feature>
<feature type="compositionally biased region" description="Polar residues" evidence="1">
    <location>
        <begin position="129"/>
        <end position="148"/>
    </location>
</feature>
<feature type="region of interest" description="Disordered" evidence="1">
    <location>
        <begin position="734"/>
        <end position="808"/>
    </location>
</feature>
<evidence type="ECO:0000313" key="2">
    <source>
        <dbReference type="EMBL" id="RDX55937.1"/>
    </source>
</evidence>
<dbReference type="OrthoDB" id="2804693at2759"/>
<feature type="region of interest" description="Disordered" evidence="1">
    <location>
        <begin position="80"/>
        <end position="148"/>
    </location>
</feature>
<evidence type="ECO:0000313" key="3">
    <source>
        <dbReference type="Proteomes" id="UP000256964"/>
    </source>
</evidence>
<feature type="region of interest" description="Disordered" evidence="1">
    <location>
        <begin position="262"/>
        <end position="336"/>
    </location>
</feature>
<proteinExistence type="predicted"/>
<name>A0A371DTQ6_9APHY</name>
<feature type="compositionally biased region" description="Low complexity" evidence="1">
    <location>
        <begin position="283"/>
        <end position="293"/>
    </location>
</feature>
<evidence type="ECO:0000256" key="1">
    <source>
        <dbReference type="SAM" id="MobiDB-lite"/>
    </source>
</evidence>
<organism evidence="2 3">
    <name type="scientific">Lentinus brumalis</name>
    <dbReference type="NCBI Taxonomy" id="2498619"/>
    <lineage>
        <taxon>Eukaryota</taxon>
        <taxon>Fungi</taxon>
        <taxon>Dikarya</taxon>
        <taxon>Basidiomycota</taxon>
        <taxon>Agaricomycotina</taxon>
        <taxon>Agaricomycetes</taxon>
        <taxon>Polyporales</taxon>
        <taxon>Polyporaceae</taxon>
        <taxon>Lentinus</taxon>
    </lineage>
</organism>
<dbReference type="EMBL" id="KZ857381">
    <property type="protein sequence ID" value="RDX55937.1"/>
    <property type="molecule type" value="Genomic_DNA"/>
</dbReference>
<feature type="compositionally biased region" description="Low complexity" evidence="1">
    <location>
        <begin position="97"/>
        <end position="107"/>
    </location>
</feature>
<protein>
    <submittedName>
        <fullName evidence="2">Uncharacterized protein</fullName>
    </submittedName>
</protein>
<dbReference type="Proteomes" id="UP000256964">
    <property type="component" value="Unassembled WGS sequence"/>
</dbReference>
<keyword evidence="3" id="KW-1185">Reference proteome</keyword>
<feature type="region of interest" description="Disordered" evidence="1">
    <location>
        <begin position="388"/>
        <end position="445"/>
    </location>
</feature>
<feature type="compositionally biased region" description="Polar residues" evidence="1">
    <location>
        <begin position="742"/>
        <end position="759"/>
    </location>
</feature>
<sequence length="1013" mass="109784">MECAGPFSPQFDTEGCFTCAPGRDRRSPSGSGTRAPYYSRSSPRCLLLPLLLCPPSLLSSLPMPPSPSCRLSTSPYLPGAWPSPMRDHDDGQDADVSSLSSHGSLSAARRDSKARRRWTYTGPRRVHGYSSTPSLRFSDSAGGSASNEIKMSPLTQHTVSTALSSPLNTPDLADWPTQLGGSDSLLLDNFVSPASSPHPAARYSKTSPSRHGAGPSTYRPRFSSAGSRTHHFPSPHLDPPLLNFIPGLPPLKLPLPDISVEFPYQESPSPTAPRRPHEHYSISPAPSGRRGPGYPSPRFPISSQSSMMSTPDADSPVLPPSNGLQPFGDESDMEGSLRTHLHPPEMDAFALATAVAASQSRSSFAIPPSVQSSGALASVGTTYMVPDIPRSPTYRRPSATTEASAGHRGLMAPDPREEAHGKGSGSCLLPEHPEPARSRRVSAPQPSIWRNTRTQPVRTISSRVDVGQDGRKKMPLRQPVFGKVRKIGERLRGLFKNKVEPVPKGSPGVASDSLEYGLMTTTTAITNVEYESEHPIPLASPRARIMRNHRRSLPLPLLLASAERLQSTMSSRSPDGTDSVSEPPLTVTVQQAAEPEDEQILRVRGLEDPGRSPRTPKTGRERTQTAPQTVEAEQKPIKSRRFSLSSTLTKAKMDALRSTVIPRPHLPIPSSQSTLSVATDLARHPSASRSGPSGIRNWITTSGEDLADDRLWGGELPVLPDAHDGPVIRVVSDDSPVRTRTHTAPSPSALPQPQCSDTPTAKHKRSRRFSLSSMMAKRSSRAVPLPSGQPPLPGAPSLRPRRPRGDTVTTITHGSVQFDMVHPRTRLSIGPWPAVPETVPSHRASLVSQSSGADSMYYDAREIASEDDDPRFAPERTSSPRPDSDLDSMSFARMADCSSGTYSIGSSTEREYFFEASTSDPSTSGSHTYRVHASQRYAGPNTVRQLVAGSSSTPITKTLRFSPSLSLSFDMSCSDYEDDDDLGRLEQEEELSFMRTLGFEFDEIARRAREESL</sequence>
<feature type="region of interest" description="Disordered" evidence="1">
    <location>
        <begin position="195"/>
        <end position="234"/>
    </location>
</feature>
<accession>A0A371DTQ6</accession>
<feature type="compositionally biased region" description="Basic and acidic residues" evidence="1">
    <location>
        <begin position="599"/>
        <end position="611"/>
    </location>
</feature>